<comment type="catalytic activity">
    <reaction evidence="10">
        <text>nicotinate beta-D-ribonucleotide + ATP + H(+) = deamido-NAD(+) + diphosphate</text>
        <dbReference type="Rhea" id="RHEA:22860"/>
        <dbReference type="ChEBI" id="CHEBI:15378"/>
        <dbReference type="ChEBI" id="CHEBI:30616"/>
        <dbReference type="ChEBI" id="CHEBI:33019"/>
        <dbReference type="ChEBI" id="CHEBI:57502"/>
        <dbReference type="ChEBI" id="CHEBI:58437"/>
        <dbReference type="EC" id="2.7.7.18"/>
    </reaction>
</comment>
<keyword evidence="14" id="KW-1185">Reference proteome</keyword>
<evidence type="ECO:0000256" key="1">
    <source>
        <dbReference type="ARBA" id="ARBA00002324"/>
    </source>
</evidence>
<dbReference type="GO" id="GO:0004515">
    <property type="term" value="F:nicotinate-nucleotide adenylyltransferase activity"/>
    <property type="evidence" value="ECO:0007669"/>
    <property type="project" value="UniProtKB-EC"/>
</dbReference>
<dbReference type="InterPro" id="IPR005248">
    <property type="entry name" value="NadD/NMNAT"/>
</dbReference>
<protein>
    <recommendedName>
        <fullName evidence="3">nicotinate-nucleotide adenylyltransferase</fullName>
        <ecNumber evidence="3">2.7.7.18</ecNumber>
    </recommendedName>
</protein>
<feature type="coiled-coil region" evidence="11">
    <location>
        <begin position="1545"/>
        <end position="1572"/>
    </location>
</feature>
<dbReference type="GO" id="GO:0009435">
    <property type="term" value="P:NAD+ biosynthetic process"/>
    <property type="evidence" value="ECO:0007669"/>
    <property type="project" value="InterPro"/>
</dbReference>
<evidence type="ECO:0000256" key="5">
    <source>
        <dbReference type="ARBA" id="ARBA00022679"/>
    </source>
</evidence>
<dbReference type="GO" id="GO:0005524">
    <property type="term" value="F:ATP binding"/>
    <property type="evidence" value="ECO:0007669"/>
    <property type="project" value="UniProtKB-KW"/>
</dbReference>
<comment type="function">
    <text evidence="1">Catalyzes the reversible adenylation of nicotinate mononucleotide (NaMN) to nicotinic acid adenine dinucleotide (NaAD).</text>
</comment>
<evidence type="ECO:0000256" key="2">
    <source>
        <dbReference type="ARBA" id="ARBA00005019"/>
    </source>
</evidence>
<keyword evidence="9" id="KW-0520">NAD</keyword>
<keyword evidence="11" id="KW-0175">Coiled coil</keyword>
<evidence type="ECO:0000259" key="12">
    <source>
        <dbReference type="Pfam" id="PF01467"/>
    </source>
</evidence>
<keyword evidence="5 13" id="KW-0808">Transferase</keyword>
<evidence type="ECO:0000256" key="7">
    <source>
        <dbReference type="ARBA" id="ARBA00022741"/>
    </source>
</evidence>
<comment type="caution">
    <text evidence="13">The sequence shown here is derived from an EMBL/GenBank/DDBJ whole genome shotgun (WGS) entry which is preliminary data.</text>
</comment>
<evidence type="ECO:0000313" key="13">
    <source>
        <dbReference type="EMBL" id="KPU45921.1"/>
    </source>
</evidence>
<evidence type="ECO:0000313" key="14">
    <source>
        <dbReference type="Proteomes" id="UP000050326"/>
    </source>
</evidence>
<dbReference type="PANTHER" id="PTHR39321">
    <property type="entry name" value="NICOTINATE-NUCLEOTIDE ADENYLYLTRANSFERASE-RELATED"/>
    <property type="match status" value="1"/>
</dbReference>
<evidence type="ECO:0000256" key="9">
    <source>
        <dbReference type="ARBA" id="ARBA00023027"/>
    </source>
</evidence>
<evidence type="ECO:0000256" key="4">
    <source>
        <dbReference type="ARBA" id="ARBA00022642"/>
    </source>
</evidence>
<proteinExistence type="predicted"/>
<dbReference type="Gene3D" id="3.40.50.620">
    <property type="entry name" value="HUPs"/>
    <property type="match status" value="1"/>
</dbReference>
<dbReference type="PANTHER" id="PTHR39321:SF3">
    <property type="entry name" value="PHOSPHOPANTETHEINE ADENYLYLTRANSFERASE"/>
    <property type="match status" value="1"/>
</dbReference>
<dbReference type="RefSeq" id="WP_054873537.1">
    <property type="nucleotide sequence ID" value="NZ_LKET01000016.1"/>
</dbReference>
<dbReference type="OrthoDB" id="1703792at2"/>
<organism evidence="13 14">
    <name type="scientific">Oxobacter pfennigii</name>
    <dbReference type="NCBI Taxonomy" id="36849"/>
    <lineage>
        <taxon>Bacteria</taxon>
        <taxon>Bacillati</taxon>
        <taxon>Bacillota</taxon>
        <taxon>Clostridia</taxon>
        <taxon>Eubacteriales</taxon>
        <taxon>Clostridiaceae</taxon>
        <taxon>Oxobacter</taxon>
    </lineage>
</organism>
<keyword evidence="7" id="KW-0547">Nucleotide-binding</keyword>
<accession>A0A0P9AKQ0</accession>
<evidence type="ECO:0000256" key="6">
    <source>
        <dbReference type="ARBA" id="ARBA00022695"/>
    </source>
</evidence>
<reference evidence="13 14" key="1">
    <citation type="submission" date="2015-09" db="EMBL/GenBank/DDBJ databases">
        <title>Genome sequence of Oxobacter pfennigii DSM 3222.</title>
        <authorList>
            <person name="Poehlein A."/>
            <person name="Bengelsdorf F.R."/>
            <person name="Schiel-Bengelsdorf B."/>
            <person name="Duerre P."/>
            <person name="Daniel R."/>
        </authorList>
    </citation>
    <scope>NUCLEOTIDE SEQUENCE [LARGE SCALE GENOMIC DNA]</scope>
    <source>
        <strain evidence="13 14">DSM 3222</strain>
    </source>
</reference>
<comment type="pathway">
    <text evidence="2">Cofactor biosynthesis; NAD(+) biosynthesis; deamido-NAD(+) from nicotinate D-ribonucleotide: step 1/1.</text>
</comment>
<dbReference type="Pfam" id="PF01467">
    <property type="entry name" value="CTP_transf_like"/>
    <property type="match status" value="1"/>
</dbReference>
<keyword evidence="8" id="KW-0067">ATP-binding</keyword>
<dbReference type="Proteomes" id="UP000050326">
    <property type="component" value="Unassembled WGS sequence"/>
</dbReference>
<gene>
    <name evidence="13" type="primary">coaD_1</name>
    <name evidence="13" type="ORF">OXPF_03890</name>
</gene>
<keyword evidence="6 13" id="KW-0548">Nucleotidyltransferase</keyword>
<keyword evidence="4" id="KW-0662">Pyridine nucleotide biosynthesis</keyword>
<dbReference type="PATRIC" id="fig|36849.3.peg.421"/>
<dbReference type="InterPro" id="IPR014729">
    <property type="entry name" value="Rossmann-like_a/b/a_fold"/>
</dbReference>
<feature type="domain" description="Cytidyltransferase-like" evidence="12">
    <location>
        <begin position="914"/>
        <end position="1076"/>
    </location>
</feature>
<name>A0A0P9AKQ0_9CLOT</name>
<dbReference type="InterPro" id="IPR004821">
    <property type="entry name" value="Cyt_trans-like"/>
</dbReference>
<evidence type="ECO:0000256" key="3">
    <source>
        <dbReference type="ARBA" id="ARBA00012389"/>
    </source>
</evidence>
<dbReference type="InterPro" id="IPR016024">
    <property type="entry name" value="ARM-type_fold"/>
</dbReference>
<evidence type="ECO:0000256" key="10">
    <source>
        <dbReference type="ARBA" id="ARBA00048721"/>
    </source>
</evidence>
<dbReference type="STRING" id="36849.OXPF_03890"/>
<dbReference type="SUPFAM" id="SSF52374">
    <property type="entry name" value="Nucleotidylyl transferase"/>
    <property type="match status" value="1"/>
</dbReference>
<dbReference type="SUPFAM" id="SSF109604">
    <property type="entry name" value="HD-domain/PDEase-like"/>
    <property type="match status" value="1"/>
</dbReference>
<evidence type="ECO:0000256" key="11">
    <source>
        <dbReference type="SAM" id="Coils"/>
    </source>
</evidence>
<evidence type="ECO:0000256" key="8">
    <source>
        <dbReference type="ARBA" id="ARBA00022840"/>
    </source>
</evidence>
<sequence>MSFKDLHAQFSKDLNISQSFIKKHINDAEFCEKLKAIIDKKNFSCSAVFDLTYKMINELSKADLPFDWLNYIYQFALYKSFPDAVTIKLDERLNVACNLYLNALRIISRYQMENKDGTWQSKYPMVFLTKNEIEYLESPKEYLSFMNAFARDYIYEMMKLSKEVMGYSTLDHICGVHHLALTLGRQLKKKGIPVDLGRVSGAAAGHDIGKYGCKGVELIRVPYLHYYYTDQWFKKFDINYISHIAVNHSTWDLELENLPLESLLLIYADFRVKRKNSENGSSTMHFYSLKDSFDVILSKLDNVDENKLKRYQKIYAKLEDFENYMLRQNISLDPDFEYDNTDSIYKPSAYSLMQGKEIVDSLKFLAIDHNINLMHQFRDEFSLSMILQSARSLTDWKSLREYIRIFEEYSAYLTQKQKIQTLKFLFEFATHPEEDIRRRTAEIIGSLIAMYDEDYRKEIPGDVSIQRGDITSRSIFEEYLNLFLYPGHRYIDEYKEWIGINLSAMVSSVFEHCPKRLVNELMNTLLKFYEYYDSKSKASLLYLLKTAEHIPLDYCDINFNPVFLFLIKVLNKERGTLKLAGYESAYNLMLRINEPCSLHTGLTELIESHASRSKYPTENYMKLKIARHLEMKDEIIAELEQNCRLDNKEQSEMFLSNLKTATNWIIKKTQIEILLEQALKNPKGDGLHTAIHLCNLLKVSAMEYVRTNAGEAIVKIMPGLSPDKRNEVAVELVRALEIEGYHFTEYIPNYLGQVMLWLQPVELDELIDDLAVKIKRSDSQIKSLILKTIGVCIEHYPKYSSTFFEDINKFHDRLKKMLGILLNALGDYNIHVKQIAFSVFCKDIFGSEHLNTEEKAHIFTLTAKKILVLLVDNKKDQLLFLTNSAGLNHIYRFVSDYILSIGDLVLKTPEKIAFFPGTFDPFSLSHKEIVKRVADLGFEVYLSIDEFSWSKRTLPNLLRRRIASISTADEPRVYLYPENFTANIANPDDLKVLKENFGKSEVYMAVGSDVVLNASCYEGEKASDSIYSFPHIIIDRNDNTDKNKKIGDIIKNIEGECLWLTLPKEYSEISSTHIRKHIDENRDISNFVDSLAERYIFEHGFYQREPQEKSLLQSSIDRKIEIYESIKPEIIYKLAALNPEEYDRIKKALLELSANTSYRIITLYDSPNGNILGCSIFHWVPSSNLYSEFKNDALSKYVRNNTIGRIVLIDGIIVDEKMKGKALEQVLVTETLAFCLAGDYQSAVYYDSIHEKCPPKVMEILTLQGFIKLDIPDNDNPAFVVDMSNPSIIDLDIETVLKEPFKSNSVIMKAISKTRKKLQKAMTKLYPGQLILSFDINVQHELMIKKICQENNVPTHIEEPKNLGPFMCVPYGNILDKYIIPNTVTKALHTEKLFYPDMKTFTIGPYPYYLDLDIQAKAIHSFKRKVILVDDLLHKGHRVKAVDAVFKKEDVFVHKIIVGILSGRGKELMDMQHREVDSVYFIPKLNIWFNENALYPFIGGDALWRGVYPERNLLPSINYILPYTSPTFIKDADNSSIFNLSRTAIENAIDILSALENEYHVLNEKNLTLSRLGEVFIAPRCPDKGQNMDYDLNFSPSYYLKNDLELLIRLQDIIARI</sequence>
<dbReference type="SUPFAM" id="SSF48371">
    <property type="entry name" value="ARM repeat"/>
    <property type="match status" value="1"/>
</dbReference>
<dbReference type="EMBL" id="LKET01000016">
    <property type="protein sequence ID" value="KPU45921.1"/>
    <property type="molecule type" value="Genomic_DNA"/>
</dbReference>
<dbReference type="EC" id="2.7.7.18" evidence="3"/>